<proteinExistence type="predicted"/>
<organism evidence="1">
    <name type="scientific">Paenibacillus ihbetae</name>
    <dbReference type="NCBI Taxonomy" id="1870820"/>
    <lineage>
        <taxon>Bacteria</taxon>
        <taxon>Bacillati</taxon>
        <taxon>Bacillota</taxon>
        <taxon>Bacilli</taxon>
        <taxon>Bacillales</taxon>
        <taxon>Paenibacillaceae</taxon>
        <taxon>Paenibacillus</taxon>
    </lineage>
</organism>
<accession>A0A1B2E114</accession>
<dbReference type="AlphaFoldDB" id="A0A1B2E114"/>
<reference evidence="1" key="1">
    <citation type="submission" date="2016-08" db="EMBL/GenBank/DDBJ databases">
        <title>Complete Genome Seqeunce of Paenibacillus sp. nov. IHBB 9852 from high altitute lake of Indian trans-Himalayas.</title>
        <authorList>
            <person name="Kiran S."/>
            <person name="Swarnkar M.K."/>
            <person name="Rana A."/>
            <person name="Tewari R."/>
            <person name="Gulati A."/>
        </authorList>
    </citation>
    <scope>NUCLEOTIDE SEQUENCE [LARGE SCALE GENOMIC DNA]</scope>
    <source>
        <strain evidence="1">IHBB 9852</strain>
    </source>
</reference>
<dbReference type="RefSeq" id="WP_099477976.1">
    <property type="nucleotide sequence ID" value="NZ_CP016809.1"/>
</dbReference>
<dbReference type="GeneID" id="48309448"/>
<sequence length="64" mass="7770">MTLGLELGLRQRTARQDSQDYRGEEAIRFLTRVTALWESRESDSRQHKDRNYPKKHYMRMIPVF</sequence>
<evidence type="ECO:0000313" key="1">
    <source>
        <dbReference type="EMBL" id="ANY73678.1"/>
    </source>
</evidence>
<protein>
    <submittedName>
        <fullName evidence="1">Uncharacterized protein</fullName>
    </submittedName>
</protein>
<dbReference type="EMBL" id="CP016809">
    <property type="protein sequence ID" value="ANY73678.1"/>
    <property type="molecule type" value="Genomic_DNA"/>
</dbReference>
<gene>
    <name evidence="1" type="ORF">BBD41_14450</name>
</gene>
<name>A0A1B2E114_9BACL</name>
<dbReference type="KEGG" id="pib:BBD41_14450"/>